<feature type="region of interest" description="Disordered" evidence="1">
    <location>
        <begin position="213"/>
        <end position="273"/>
    </location>
</feature>
<feature type="compositionally biased region" description="Low complexity" evidence="1">
    <location>
        <begin position="249"/>
        <end position="262"/>
    </location>
</feature>
<dbReference type="Proteomes" id="UP001604277">
    <property type="component" value="Unassembled WGS sequence"/>
</dbReference>
<feature type="compositionally biased region" description="Basic and acidic residues" evidence="1">
    <location>
        <begin position="160"/>
        <end position="169"/>
    </location>
</feature>
<evidence type="ECO:0000313" key="3">
    <source>
        <dbReference type="EMBL" id="KAL2457635.1"/>
    </source>
</evidence>
<accession>A0ABD1P194</accession>
<evidence type="ECO:0000256" key="1">
    <source>
        <dbReference type="SAM" id="MobiDB-lite"/>
    </source>
</evidence>
<reference evidence="4" key="1">
    <citation type="submission" date="2024-07" db="EMBL/GenBank/DDBJ databases">
        <title>Two chromosome-level genome assemblies of Korean endemic species Abeliophyllum distichum and Forsythia ovata (Oleaceae).</title>
        <authorList>
            <person name="Jang H."/>
        </authorList>
    </citation>
    <scope>NUCLEOTIDE SEQUENCE [LARGE SCALE GENOMIC DNA]</scope>
</reference>
<dbReference type="AlphaFoldDB" id="A0ABD1P194"/>
<feature type="compositionally biased region" description="Polar residues" evidence="1">
    <location>
        <begin position="236"/>
        <end position="248"/>
    </location>
</feature>
<evidence type="ECO:0000256" key="2">
    <source>
        <dbReference type="SAM" id="Phobius"/>
    </source>
</evidence>
<dbReference type="EMBL" id="JBFOLJ010000038">
    <property type="protein sequence ID" value="KAL2457635.1"/>
    <property type="molecule type" value="Genomic_DNA"/>
</dbReference>
<dbReference type="PANTHER" id="PTHR36757:SF1">
    <property type="entry name" value="GENOME ASSEMBLY, CHROMOSOME: A04"/>
    <property type="match status" value="1"/>
</dbReference>
<keyword evidence="2" id="KW-0472">Membrane</keyword>
<gene>
    <name evidence="3" type="ORF">Fot_56154</name>
</gene>
<comment type="caution">
    <text evidence="3">The sequence shown here is derived from an EMBL/GenBank/DDBJ whole genome shotgun (WGS) entry which is preliminary data.</text>
</comment>
<feature type="compositionally biased region" description="Polar residues" evidence="1">
    <location>
        <begin position="174"/>
        <end position="185"/>
    </location>
</feature>
<feature type="compositionally biased region" description="Low complexity" evidence="1">
    <location>
        <begin position="213"/>
        <end position="234"/>
    </location>
</feature>
<protein>
    <submittedName>
        <fullName evidence="3">Uncharacterized protein</fullName>
    </submittedName>
</protein>
<proteinExistence type="predicted"/>
<organism evidence="3 4">
    <name type="scientific">Forsythia ovata</name>
    <dbReference type="NCBI Taxonomy" id="205694"/>
    <lineage>
        <taxon>Eukaryota</taxon>
        <taxon>Viridiplantae</taxon>
        <taxon>Streptophyta</taxon>
        <taxon>Embryophyta</taxon>
        <taxon>Tracheophyta</taxon>
        <taxon>Spermatophyta</taxon>
        <taxon>Magnoliopsida</taxon>
        <taxon>eudicotyledons</taxon>
        <taxon>Gunneridae</taxon>
        <taxon>Pentapetalae</taxon>
        <taxon>asterids</taxon>
        <taxon>lamiids</taxon>
        <taxon>Lamiales</taxon>
        <taxon>Oleaceae</taxon>
        <taxon>Forsythieae</taxon>
        <taxon>Forsythia</taxon>
    </lineage>
</organism>
<keyword evidence="2" id="KW-1133">Transmembrane helix</keyword>
<keyword evidence="4" id="KW-1185">Reference proteome</keyword>
<keyword evidence="2" id="KW-0812">Transmembrane</keyword>
<evidence type="ECO:0000313" key="4">
    <source>
        <dbReference type="Proteomes" id="UP001604277"/>
    </source>
</evidence>
<feature type="region of interest" description="Disordered" evidence="1">
    <location>
        <begin position="144"/>
        <end position="185"/>
    </location>
</feature>
<dbReference type="PANTHER" id="PTHR36757">
    <property type="entry name" value="BNAANNG22500D PROTEIN"/>
    <property type="match status" value="1"/>
</dbReference>
<feature type="transmembrane region" description="Helical" evidence="2">
    <location>
        <begin position="274"/>
        <end position="295"/>
    </location>
</feature>
<sequence>MTHGGGIDSKRWGGGFVKRTQCSSQSKFTMQGDGFIKCPTQHKKEERMRTGIKLNSEYNVLIIPIHMSAAGVNLSPRISFSNDLSQTDDVIPVEKYIQSNSSSTVDFDFCVFRESFEQESSLADELFFDGKILPVEIKKRLAAPPKTAAEPPLSPPPPPQHDHKIDSTPKKKNIGNSEQKQNSKSFWRFKRSTSLHCGGSYGRSLCPLSLLSRSNSTDSATSTSSKRSSISKYSFNLKQQQKSSLFGNSTKQSQSASSVSHQKPPLKKNNQGSYGIYPVLNVSTASLFGMASIFSGGKDKNKSKK</sequence>
<name>A0ABD1P194_9LAMI</name>